<organism evidence="2 3">
    <name type="scientific">Aminipila terrae</name>
    <dbReference type="NCBI Taxonomy" id="2697030"/>
    <lineage>
        <taxon>Bacteria</taxon>
        <taxon>Bacillati</taxon>
        <taxon>Bacillota</taxon>
        <taxon>Clostridia</taxon>
        <taxon>Peptostreptococcales</taxon>
        <taxon>Anaerovoracaceae</taxon>
        <taxon>Aminipila</taxon>
    </lineage>
</organism>
<accession>A0A6P1MFZ6</accession>
<dbReference type="EMBL" id="CP047591">
    <property type="protein sequence ID" value="QHI71504.1"/>
    <property type="molecule type" value="Genomic_DNA"/>
</dbReference>
<evidence type="ECO:0000313" key="3">
    <source>
        <dbReference type="Proteomes" id="UP000463883"/>
    </source>
</evidence>
<feature type="transmembrane region" description="Helical" evidence="1">
    <location>
        <begin position="48"/>
        <end position="72"/>
    </location>
</feature>
<keyword evidence="1" id="KW-1133">Transmembrane helix</keyword>
<protein>
    <submittedName>
        <fullName evidence="2">Uncharacterized protein</fullName>
    </submittedName>
</protein>
<feature type="transmembrane region" description="Helical" evidence="1">
    <location>
        <begin position="15"/>
        <end position="36"/>
    </location>
</feature>
<evidence type="ECO:0000256" key="1">
    <source>
        <dbReference type="SAM" id="Phobius"/>
    </source>
</evidence>
<gene>
    <name evidence="2" type="ORF">Ami3637_03105</name>
</gene>
<name>A0A6P1MFZ6_9FIRM</name>
<reference evidence="2 3" key="1">
    <citation type="submission" date="2020-01" db="EMBL/GenBank/DDBJ databases">
        <title>Genomic analysis of Aminipila sp. CBA3637.</title>
        <authorList>
            <person name="Kim Y.B."/>
            <person name="Roh S.W."/>
        </authorList>
    </citation>
    <scope>NUCLEOTIDE SEQUENCE [LARGE SCALE GENOMIC DNA]</scope>
    <source>
        <strain evidence="2 3">CBA3637</strain>
    </source>
</reference>
<dbReference type="KEGG" id="amic:Ami3637_03105"/>
<proteinExistence type="predicted"/>
<dbReference type="RefSeq" id="WP_162361279.1">
    <property type="nucleotide sequence ID" value="NZ_CP047591.1"/>
</dbReference>
<feature type="transmembrane region" description="Helical" evidence="1">
    <location>
        <begin position="169"/>
        <end position="193"/>
    </location>
</feature>
<keyword evidence="3" id="KW-1185">Reference proteome</keyword>
<keyword evidence="1" id="KW-0812">Transmembrane</keyword>
<evidence type="ECO:0000313" key="2">
    <source>
        <dbReference type="EMBL" id="QHI71504.1"/>
    </source>
</evidence>
<dbReference type="Proteomes" id="UP000463883">
    <property type="component" value="Chromosome"/>
</dbReference>
<sequence>MEKIRYYYSAMSKQVFILLLGFLIVTRFALLMQVIIYNLNDYGTKINLVATVVLYLVYLCICIFLFTAYKLFFSEFDEDRMIYHNKLLRKELRVNLNTIEKAHLTKKGIYLYEAAKKEPVFFLPFFRWGVISPVGVDKFYKVLKEKNIKIQKDFTTLPGHGKRWKWVSVIYTCMALYTLAFATQTLSLVVAIFKSH</sequence>
<dbReference type="AlphaFoldDB" id="A0A6P1MFZ6"/>
<keyword evidence="1" id="KW-0472">Membrane</keyword>